<proteinExistence type="predicted"/>
<comment type="caution">
    <text evidence="1">The sequence shown here is derived from an EMBL/GenBank/DDBJ whole genome shotgun (WGS) entry which is preliminary data.</text>
</comment>
<gene>
    <name evidence="1" type="ORF">MEDL_63134</name>
</gene>
<evidence type="ECO:0000313" key="2">
    <source>
        <dbReference type="Proteomes" id="UP000683360"/>
    </source>
</evidence>
<dbReference type="Proteomes" id="UP000683360">
    <property type="component" value="Unassembled WGS sequence"/>
</dbReference>
<dbReference type="OrthoDB" id="6158956at2759"/>
<keyword evidence="2" id="KW-1185">Reference proteome</keyword>
<evidence type="ECO:0000313" key="1">
    <source>
        <dbReference type="EMBL" id="CAG2251465.1"/>
    </source>
</evidence>
<name>A0A8S3V9M3_MYTED</name>
<accession>A0A8S3V9M3</accession>
<organism evidence="1 2">
    <name type="scientific">Mytilus edulis</name>
    <name type="common">Blue mussel</name>
    <dbReference type="NCBI Taxonomy" id="6550"/>
    <lineage>
        <taxon>Eukaryota</taxon>
        <taxon>Metazoa</taxon>
        <taxon>Spiralia</taxon>
        <taxon>Lophotrochozoa</taxon>
        <taxon>Mollusca</taxon>
        <taxon>Bivalvia</taxon>
        <taxon>Autobranchia</taxon>
        <taxon>Pteriomorphia</taxon>
        <taxon>Mytilida</taxon>
        <taxon>Mytiloidea</taxon>
        <taxon>Mytilidae</taxon>
        <taxon>Mytilinae</taxon>
        <taxon>Mytilus</taxon>
    </lineage>
</organism>
<dbReference type="EMBL" id="CAJPWZ010003090">
    <property type="protein sequence ID" value="CAG2251465.1"/>
    <property type="molecule type" value="Genomic_DNA"/>
</dbReference>
<sequence>METTTSTMPTKPTDRSNCLHFACSCCCCPCAIDNHTFETDYNKDKPDGYIYNQVCCKRTKQNVTNDDDDWVYGYTNQSLCQINVTIDADLDLWKYGYISAKNCSSFSCISCCNNGTNSYEMNSTFDSSCLFCSKVCNCCGYSNSTDDKMVSVNWLHGCCSSCCFHCNVENSTNMSSTDDDWIYSNNSGHECFNPCNMTTQATNTILISIVHAVYGFAATNVKMKQSLLIHQQLIKLLQFNQRQTS</sequence>
<protein>
    <submittedName>
        <fullName evidence="1">Uncharacterized protein</fullName>
    </submittedName>
</protein>
<reference evidence="1" key="1">
    <citation type="submission" date="2021-03" db="EMBL/GenBank/DDBJ databases">
        <authorList>
            <person name="Bekaert M."/>
        </authorList>
    </citation>
    <scope>NUCLEOTIDE SEQUENCE</scope>
</reference>
<dbReference type="AlphaFoldDB" id="A0A8S3V9M3"/>